<sequence>MDFNSLRRRHQLSLMKADASLTPDQRLAHEQFADDYARQVGEARAARGAAPALPGSIT</sequence>
<evidence type="ECO:0000313" key="1">
    <source>
        <dbReference type="EMBL" id="MCL6729781.1"/>
    </source>
</evidence>
<name>A0ABT0S1U0_9SPHN</name>
<evidence type="ECO:0000313" key="2">
    <source>
        <dbReference type="Proteomes" id="UP001165342"/>
    </source>
</evidence>
<proteinExistence type="predicted"/>
<dbReference type="RefSeq" id="WP_249831253.1">
    <property type="nucleotide sequence ID" value="NZ_JAMGBE010000002.1"/>
</dbReference>
<keyword evidence="2" id="KW-1185">Reference proteome</keyword>
<organism evidence="1 2">
    <name type="scientific">Sphingomonas hankyongi</name>
    <dbReference type="NCBI Taxonomy" id="2908209"/>
    <lineage>
        <taxon>Bacteria</taxon>
        <taxon>Pseudomonadati</taxon>
        <taxon>Pseudomonadota</taxon>
        <taxon>Alphaproteobacteria</taxon>
        <taxon>Sphingomonadales</taxon>
        <taxon>Sphingomonadaceae</taxon>
        <taxon>Sphingomonas</taxon>
    </lineage>
</organism>
<comment type="caution">
    <text evidence="1">The sequence shown here is derived from an EMBL/GenBank/DDBJ whole genome shotgun (WGS) entry which is preliminary data.</text>
</comment>
<reference evidence="1" key="1">
    <citation type="submission" date="2022-05" db="EMBL/GenBank/DDBJ databases">
        <authorList>
            <person name="Jo J.-H."/>
            <person name="Im W.-T."/>
        </authorList>
    </citation>
    <scope>NUCLEOTIDE SEQUENCE</scope>
    <source>
        <strain evidence="1">SE220</strain>
    </source>
</reference>
<accession>A0ABT0S1U0</accession>
<protein>
    <submittedName>
        <fullName evidence="1">Uncharacterized protein</fullName>
    </submittedName>
</protein>
<dbReference type="Proteomes" id="UP001165342">
    <property type="component" value="Unassembled WGS sequence"/>
</dbReference>
<dbReference type="EMBL" id="JAMGBE010000002">
    <property type="protein sequence ID" value="MCL6729781.1"/>
    <property type="molecule type" value="Genomic_DNA"/>
</dbReference>
<gene>
    <name evidence="1" type="ORF">LZ538_06890</name>
</gene>